<reference evidence="3" key="1">
    <citation type="submission" date="2012-12" db="EMBL/GenBank/DDBJ databases">
        <authorList>
            <person name="Hellsten U."/>
            <person name="Grimwood J."/>
            <person name="Chapman J.A."/>
            <person name="Shapiro H."/>
            <person name="Aerts A."/>
            <person name="Otillar R.P."/>
            <person name="Terry A.Y."/>
            <person name="Boore J.L."/>
            <person name="Simakov O."/>
            <person name="Marletaz F."/>
            <person name="Cho S.-J."/>
            <person name="Edsinger-Gonzales E."/>
            <person name="Havlak P."/>
            <person name="Kuo D.-H."/>
            <person name="Larsson T."/>
            <person name="Lv J."/>
            <person name="Arendt D."/>
            <person name="Savage R."/>
            <person name="Osoegawa K."/>
            <person name="de Jong P."/>
            <person name="Lindberg D.R."/>
            <person name="Seaver E.C."/>
            <person name="Weisblat D.A."/>
            <person name="Putnam N.H."/>
            <person name="Grigoriev I.V."/>
            <person name="Rokhsar D.S."/>
        </authorList>
    </citation>
    <scope>NUCLEOTIDE SEQUENCE</scope>
    <source>
        <strain evidence="3">I ESC-2004</strain>
    </source>
</reference>
<dbReference type="HOGENOM" id="CLU_988906_0_0_1"/>
<dbReference type="EMBL" id="KB308911">
    <property type="protein sequence ID" value="ELT96109.1"/>
    <property type="molecule type" value="Genomic_DNA"/>
</dbReference>
<keyword evidence="3" id="KW-1185">Reference proteome</keyword>
<evidence type="ECO:0008006" key="4">
    <source>
        <dbReference type="Google" id="ProtNLM"/>
    </source>
</evidence>
<sequence length="282" mass="32054">SDVHGLRCYTCLHNQLQENDACVNNATLVDVTTCSANQKYCKVEEIVIPTERGTFGKFNRKCSIECSSDPPSDVHGLRCYTCLHNQLQENDACVNNATLVDVTTCSANQKYCKVEEIVIPTERGTFGKFNRKCSIECSSECSQTEEEQADFRAKRTVEQIFDCWIIIEKHLHQQKDSHHQRSKSGEVVCYRPCCSMHSTELQNYRTKPTTYVVGFVLYFCNTACEVVDGDGIITRNIIHAIWRKWSTFALLLTFVPERSLLHNDASAILMKEYLPEGKDAIV</sequence>
<dbReference type="AlphaFoldDB" id="R7TR24"/>
<dbReference type="EnsemblMetazoa" id="CapteT195086">
    <property type="protein sequence ID" value="CapteP195086"/>
    <property type="gene ID" value="CapteG195086"/>
</dbReference>
<gene>
    <name evidence="1" type="ORF">CAPTEDRAFT_195086</name>
</gene>
<name>R7TR24_CAPTE</name>
<dbReference type="EMBL" id="AMQN01011518">
    <property type="status" value="NOT_ANNOTATED_CDS"/>
    <property type="molecule type" value="Genomic_DNA"/>
</dbReference>
<evidence type="ECO:0000313" key="1">
    <source>
        <dbReference type="EMBL" id="ELT96109.1"/>
    </source>
</evidence>
<feature type="non-terminal residue" evidence="1">
    <location>
        <position position="1"/>
    </location>
</feature>
<reference evidence="1 3" key="2">
    <citation type="journal article" date="2013" name="Nature">
        <title>Insights into bilaterian evolution from three spiralian genomes.</title>
        <authorList>
            <person name="Simakov O."/>
            <person name="Marletaz F."/>
            <person name="Cho S.J."/>
            <person name="Edsinger-Gonzales E."/>
            <person name="Havlak P."/>
            <person name="Hellsten U."/>
            <person name="Kuo D.H."/>
            <person name="Larsson T."/>
            <person name="Lv J."/>
            <person name="Arendt D."/>
            <person name="Savage R."/>
            <person name="Osoegawa K."/>
            <person name="de Jong P."/>
            <person name="Grimwood J."/>
            <person name="Chapman J.A."/>
            <person name="Shapiro H."/>
            <person name="Aerts A."/>
            <person name="Otillar R.P."/>
            <person name="Terry A.Y."/>
            <person name="Boore J.L."/>
            <person name="Grigoriev I.V."/>
            <person name="Lindberg D.R."/>
            <person name="Seaver E.C."/>
            <person name="Weisblat D.A."/>
            <person name="Putnam N.H."/>
            <person name="Rokhsar D.S."/>
        </authorList>
    </citation>
    <scope>NUCLEOTIDE SEQUENCE</scope>
    <source>
        <strain evidence="1 3">I ESC-2004</strain>
    </source>
</reference>
<evidence type="ECO:0000313" key="3">
    <source>
        <dbReference type="Proteomes" id="UP000014760"/>
    </source>
</evidence>
<dbReference type="Proteomes" id="UP000014760">
    <property type="component" value="Unassembled WGS sequence"/>
</dbReference>
<protein>
    <recommendedName>
        <fullName evidence="4">UPAR/Ly6 domain-containing protein</fullName>
    </recommendedName>
</protein>
<accession>R7TR24</accession>
<evidence type="ECO:0000313" key="2">
    <source>
        <dbReference type="EnsemblMetazoa" id="CapteP195086"/>
    </source>
</evidence>
<proteinExistence type="predicted"/>
<dbReference type="EMBL" id="AMQN01011519">
    <property type="status" value="NOT_ANNOTATED_CDS"/>
    <property type="molecule type" value="Genomic_DNA"/>
</dbReference>
<organism evidence="1">
    <name type="scientific">Capitella teleta</name>
    <name type="common">Polychaete worm</name>
    <dbReference type="NCBI Taxonomy" id="283909"/>
    <lineage>
        <taxon>Eukaryota</taxon>
        <taxon>Metazoa</taxon>
        <taxon>Spiralia</taxon>
        <taxon>Lophotrochozoa</taxon>
        <taxon>Annelida</taxon>
        <taxon>Polychaeta</taxon>
        <taxon>Sedentaria</taxon>
        <taxon>Scolecida</taxon>
        <taxon>Capitellidae</taxon>
        <taxon>Capitella</taxon>
    </lineage>
</organism>
<reference evidence="2" key="3">
    <citation type="submission" date="2015-06" db="UniProtKB">
        <authorList>
            <consortium name="EnsemblMetazoa"/>
        </authorList>
    </citation>
    <scope>IDENTIFICATION</scope>
</reference>